<feature type="region of interest" description="Disordered" evidence="2">
    <location>
        <begin position="1241"/>
        <end position="1262"/>
    </location>
</feature>
<dbReference type="PROSITE" id="PS50082">
    <property type="entry name" value="WD_REPEATS_2"/>
    <property type="match status" value="2"/>
</dbReference>
<evidence type="ECO:0000256" key="1">
    <source>
        <dbReference type="PROSITE-ProRule" id="PRU00221"/>
    </source>
</evidence>
<feature type="region of interest" description="Disordered" evidence="2">
    <location>
        <begin position="1499"/>
        <end position="1518"/>
    </location>
</feature>
<feature type="repeat" description="WD" evidence="1">
    <location>
        <begin position="278"/>
        <end position="308"/>
    </location>
</feature>
<dbReference type="Pfam" id="PF00400">
    <property type="entry name" value="WD40"/>
    <property type="match status" value="2"/>
</dbReference>
<feature type="compositionally biased region" description="Acidic residues" evidence="2">
    <location>
        <begin position="1545"/>
        <end position="1554"/>
    </location>
</feature>
<feature type="repeat" description="WD" evidence="1">
    <location>
        <begin position="98"/>
        <end position="139"/>
    </location>
</feature>
<accession>A0A1A9USA8</accession>
<feature type="compositionally biased region" description="Polar residues" evidence="2">
    <location>
        <begin position="586"/>
        <end position="603"/>
    </location>
</feature>
<dbReference type="EnsemblMetazoa" id="GAUT013659-RA">
    <property type="protein sequence ID" value="GAUT013659-PA"/>
    <property type="gene ID" value="GAUT013659"/>
</dbReference>
<feature type="compositionally biased region" description="Basic and acidic residues" evidence="2">
    <location>
        <begin position="1203"/>
        <end position="1212"/>
    </location>
</feature>
<feature type="compositionally biased region" description="Polar residues" evidence="2">
    <location>
        <begin position="564"/>
        <end position="578"/>
    </location>
</feature>
<dbReference type="VEuPathDB" id="VectorBase:GAUT013659"/>
<dbReference type="InterPro" id="IPR051859">
    <property type="entry name" value="DCAF"/>
</dbReference>
<organism evidence="3 4">
    <name type="scientific">Glossina austeni</name>
    <name type="common">Savannah tsetse fly</name>
    <dbReference type="NCBI Taxonomy" id="7395"/>
    <lineage>
        <taxon>Eukaryota</taxon>
        <taxon>Metazoa</taxon>
        <taxon>Ecdysozoa</taxon>
        <taxon>Arthropoda</taxon>
        <taxon>Hexapoda</taxon>
        <taxon>Insecta</taxon>
        <taxon>Pterygota</taxon>
        <taxon>Neoptera</taxon>
        <taxon>Endopterygota</taxon>
        <taxon>Diptera</taxon>
        <taxon>Brachycera</taxon>
        <taxon>Muscomorpha</taxon>
        <taxon>Hippoboscoidea</taxon>
        <taxon>Glossinidae</taxon>
        <taxon>Glossina</taxon>
    </lineage>
</organism>
<dbReference type="PANTHER" id="PTHR19847">
    <property type="entry name" value="DDB1- AND CUL4-ASSOCIATED FACTOR 11"/>
    <property type="match status" value="1"/>
</dbReference>
<feature type="compositionally biased region" description="Basic and acidic residues" evidence="2">
    <location>
        <begin position="334"/>
        <end position="343"/>
    </location>
</feature>
<feature type="region of interest" description="Disordered" evidence="2">
    <location>
        <begin position="623"/>
        <end position="643"/>
    </location>
</feature>
<feature type="compositionally biased region" description="Polar residues" evidence="2">
    <location>
        <begin position="417"/>
        <end position="426"/>
    </location>
</feature>
<protein>
    <submittedName>
        <fullName evidence="3">Uncharacterized protein</fullName>
    </submittedName>
</protein>
<sequence length="1583" mass="179135">MDNNSSPETAENGEDILSRNIYFLREFGAEQHTMMYKEIKALCGLPATSKKPSESWSLTRALMKRENGMTGFRTGSFTDNQQRRIANLFIPNKKIDRLMSLESKIFVCKFNSDGSKLITASQDDIIRIFDASKGTYYRIKRSEMRNVNSSILDIDFSPCSRYYAYSTCLNYFFVVPTDSASNHIQLYDVNIGRNRTAMFSIRFSPSDGGRTLVDYNPKVVLDGDVSIMTYRGHRVSKALLRAKFSPRLQTGQRYIYTGCSTGRIIVYDVLTGNIKEAIESHRNVVSDLDWHPHRSEIVSASWDGHVKLNGYRNKPNLKRHNPEKISRPLRRSRRIADRQRQSYEESDEGDEELETKANQSCEALRMLDKNVKSTSIALENMANSLSALQFGDQFVESRVQDDDETLVHSRKGASTLPKGQSNILSPNSSKEICDQFLSNNLKMLHSCHEKYSLDLEDSDNDMGENSANNTYIYQPINPYSKKALPYIFGSKQWHDHWHVGLCETQSSEFSGDELSDEFSEVSATDENESFESNTPNISQWTSSCSLQNETLRTKFEVKNPSSVKGLQTVFPNKPSNNVVEGRVQSKETNSTNSESLKNTNSIPSNPPLFDDIKFGTQIETVSQHSTVSHADSQTNSNEKRTTKPDVGFVDLFAEPENINVKSTSASERHIKRNAVNLFDDDDDDDDFKSYMDEVAKKAQPENKKEERDIIVPKQDILSNESEQPTSSLKTKFLAKSLFDDDFDEVDDFFNMFANKKVEVKATKPLSKSLFFDDGELSSPLEKKDTIVNLFENDNSTVSEEIPKDKDAFVKGDAYDSKQEHSETKSVNEDTSKSIEKIPSVVPYSTFNKSDEDEDLSDDLFAKSPAILDRLSNEKLSFPPKELSPKIKATEKLIEKPAEKIVLNNQENNDRENLNEFIKEKVQSKTSPLNNKTIAVDRDNTDQKEDSLIITSKIKENVEPSQLSQRDKLTSQVNNYNFNASLFLQEPPDDNEYFDSFCKSPPTTTFKHNSSTDLVDDFYEPELPNLPISHEQAQKTVNAEPYNAYNALQCFNEVPPEDEGDHFVNTLENSGTLSNIFYDDLSETMKAVNKNRDHEVPAYSSINDKKFKRIDIDFWETEANTLKEPEVDQQKLKPSKLEIPNIHINVKALLPGSNYRKSSELKEEKYLAQTANVPDSCNAPKINLDQKEPWPGTSQRNSEESEQAVEKSNSKVADHNAKFSLDKKEQLPDNQYLLPSINKTRVRAPVSRKPSTRKARQQSYEKSLMAEQEANEEILGNKASDSKIGLSHSETMSEETSPFSKGKTVKIDEGKNNDFESLFASHTVNRVSSPDSKGESMLKNNQPSLDLFENIFAETIQPNKLTSADVVPPVKETISAHNNGNDLLSASVIVDRPVAAKRESQLIHQQLNQSKPIVTKSINLFDDAESDDDFFANNKKSFLSTKSDSKAKQTDETNANAKTTEAERKTSIIKSELSYAQNKNMSSLFDGDSEDDDLFLKTNRAKSTTRQKPQDLFANDDENDDDELFFKTKQAKPSWRPKSKNILDNGSDDDDDDDLFSGNTLKRRDLKIAVNDLNESNTMYVTIA</sequence>
<feature type="region of interest" description="Disordered" evidence="2">
    <location>
        <begin position="310"/>
        <end position="355"/>
    </location>
</feature>
<feature type="region of interest" description="Disordered" evidence="2">
    <location>
        <begin position="1287"/>
        <end position="1306"/>
    </location>
</feature>
<evidence type="ECO:0000256" key="2">
    <source>
        <dbReference type="SAM" id="MobiDB-lite"/>
    </source>
</evidence>
<feature type="compositionally biased region" description="Acidic residues" evidence="2">
    <location>
        <begin position="344"/>
        <end position="353"/>
    </location>
</feature>
<reference evidence="3" key="1">
    <citation type="submission" date="2020-05" db="UniProtKB">
        <authorList>
            <consortium name="EnsemblMetazoa"/>
        </authorList>
    </citation>
    <scope>IDENTIFICATION</scope>
    <source>
        <strain evidence="3">TTRI</strain>
    </source>
</reference>
<dbReference type="InterPro" id="IPR015943">
    <property type="entry name" value="WD40/YVTN_repeat-like_dom_sf"/>
</dbReference>
<dbReference type="STRING" id="7395.A0A1A9USA8"/>
<dbReference type="InterPro" id="IPR036322">
    <property type="entry name" value="WD40_repeat_dom_sf"/>
</dbReference>
<dbReference type="GO" id="GO:0080008">
    <property type="term" value="C:Cul4-RING E3 ubiquitin ligase complex"/>
    <property type="evidence" value="ECO:0007669"/>
    <property type="project" value="TreeGrafter"/>
</dbReference>
<feature type="compositionally biased region" description="Polar residues" evidence="2">
    <location>
        <begin position="1287"/>
        <end position="1298"/>
    </location>
</feature>
<evidence type="ECO:0000313" key="4">
    <source>
        <dbReference type="Proteomes" id="UP000078200"/>
    </source>
</evidence>
<dbReference type="Proteomes" id="UP000078200">
    <property type="component" value="Unassembled WGS sequence"/>
</dbReference>
<feature type="region of interest" description="Disordered" evidence="2">
    <location>
        <begin position="1171"/>
        <end position="1212"/>
    </location>
</feature>
<feature type="region of interest" description="Disordered" evidence="2">
    <location>
        <begin position="401"/>
        <end position="426"/>
    </location>
</feature>
<dbReference type="PANTHER" id="PTHR19847:SF7">
    <property type="entry name" value="DDB1- AND CUL4-ASSOCIATED FACTOR 11"/>
    <property type="match status" value="1"/>
</dbReference>
<dbReference type="Gene3D" id="2.130.10.10">
    <property type="entry name" value="YVTN repeat-like/Quinoprotein amine dehydrogenase"/>
    <property type="match status" value="1"/>
</dbReference>
<keyword evidence="4" id="KW-1185">Reference proteome</keyword>
<evidence type="ECO:0000313" key="3">
    <source>
        <dbReference type="EnsemblMetazoa" id="GAUT013659-PA"/>
    </source>
</evidence>
<feature type="region of interest" description="Disordered" evidence="2">
    <location>
        <begin position="1529"/>
        <end position="1555"/>
    </location>
</feature>
<name>A0A1A9USA8_GLOAU</name>
<dbReference type="GO" id="GO:0043161">
    <property type="term" value="P:proteasome-mediated ubiquitin-dependent protein catabolic process"/>
    <property type="evidence" value="ECO:0007669"/>
    <property type="project" value="TreeGrafter"/>
</dbReference>
<feature type="region of interest" description="Disordered" evidence="2">
    <location>
        <begin position="564"/>
        <end position="610"/>
    </location>
</feature>
<keyword evidence="1" id="KW-0853">WD repeat</keyword>
<feature type="region of interest" description="Disordered" evidence="2">
    <location>
        <begin position="813"/>
        <end position="833"/>
    </location>
</feature>
<feature type="compositionally biased region" description="Polar residues" evidence="2">
    <location>
        <begin position="623"/>
        <end position="636"/>
    </location>
</feature>
<feature type="region of interest" description="Disordered" evidence="2">
    <location>
        <begin position="1440"/>
        <end position="1463"/>
    </location>
</feature>
<dbReference type="SMART" id="SM00320">
    <property type="entry name" value="WD40"/>
    <property type="match status" value="3"/>
</dbReference>
<dbReference type="SUPFAM" id="SSF50978">
    <property type="entry name" value="WD40 repeat-like"/>
    <property type="match status" value="1"/>
</dbReference>
<dbReference type="InterPro" id="IPR001680">
    <property type="entry name" value="WD40_rpt"/>
</dbReference>
<proteinExistence type="predicted"/>